<dbReference type="SUPFAM" id="SSF48498">
    <property type="entry name" value="Tetracyclin repressor-like, C-terminal domain"/>
    <property type="match status" value="1"/>
</dbReference>
<dbReference type="InterPro" id="IPR041642">
    <property type="entry name" value="KstR_C"/>
</dbReference>
<feature type="domain" description="HTH tetR-type" evidence="3">
    <location>
        <begin position="19"/>
        <end position="79"/>
    </location>
</feature>
<dbReference type="PROSITE" id="PS50977">
    <property type="entry name" value="HTH_TETR_2"/>
    <property type="match status" value="1"/>
</dbReference>
<dbReference type="Proteomes" id="UP001501231">
    <property type="component" value="Unassembled WGS sequence"/>
</dbReference>
<protein>
    <submittedName>
        <fullName evidence="4">Cholesterol catabolism transcriptional regulator KstR</fullName>
    </submittedName>
</protein>
<dbReference type="SUPFAM" id="SSF46689">
    <property type="entry name" value="Homeodomain-like"/>
    <property type="match status" value="1"/>
</dbReference>
<dbReference type="Gene3D" id="1.10.357.10">
    <property type="entry name" value="Tetracycline Repressor, domain 2"/>
    <property type="match status" value="1"/>
</dbReference>
<organism evidence="4 5">
    <name type="scientific">Actinomadura vinacea</name>
    <dbReference type="NCBI Taxonomy" id="115336"/>
    <lineage>
        <taxon>Bacteria</taxon>
        <taxon>Bacillati</taxon>
        <taxon>Actinomycetota</taxon>
        <taxon>Actinomycetes</taxon>
        <taxon>Streptosporangiales</taxon>
        <taxon>Thermomonosporaceae</taxon>
        <taxon>Actinomadura</taxon>
    </lineage>
</organism>
<dbReference type="Pfam" id="PF00440">
    <property type="entry name" value="TetR_N"/>
    <property type="match status" value="1"/>
</dbReference>
<dbReference type="PANTHER" id="PTHR30055">
    <property type="entry name" value="HTH-TYPE TRANSCRIPTIONAL REGULATOR RUTR"/>
    <property type="match status" value="1"/>
</dbReference>
<name>A0ABP5X3C3_9ACTN</name>
<dbReference type="InterPro" id="IPR036271">
    <property type="entry name" value="Tet_transcr_reg_TetR-rel_C_sf"/>
</dbReference>
<dbReference type="PRINTS" id="PR00455">
    <property type="entry name" value="HTHTETR"/>
</dbReference>
<dbReference type="RefSeq" id="WP_344594974.1">
    <property type="nucleotide sequence ID" value="NZ_BAAARW010000027.1"/>
</dbReference>
<evidence type="ECO:0000256" key="1">
    <source>
        <dbReference type="ARBA" id="ARBA00023125"/>
    </source>
</evidence>
<evidence type="ECO:0000256" key="2">
    <source>
        <dbReference type="PROSITE-ProRule" id="PRU00335"/>
    </source>
</evidence>
<gene>
    <name evidence="4" type="primary">kstR_2</name>
    <name evidence="4" type="ORF">GCM10010191_70790</name>
</gene>
<reference evidence="5" key="1">
    <citation type="journal article" date="2019" name="Int. J. Syst. Evol. Microbiol.">
        <title>The Global Catalogue of Microorganisms (GCM) 10K type strain sequencing project: providing services to taxonomists for standard genome sequencing and annotation.</title>
        <authorList>
            <consortium name="The Broad Institute Genomics Platform"/>
            <consortium name="The Broad Institute Genome Sequencing Center for Infectious Disease"/>
            <person name="Wu L."/>
            <person name="Ma J."/>
        </authorList>
    </citation>
    <scope>NUCLEOTIDE SEQUENCE [LARGE SCALE GENOMIC DNA]</scope>
    <source>
        <strain evidence="5">JCM 3325</strain>
    </source>
</reference>
<sequence length="207" mass="23476">MIADASGPVAPETLRRDQRERRERIIRAALRSLSNSDYDRVKVLDVARDSGVALGTLYRYFTSKEHLFAAAFLAWQEGLQRKLDRTAPPEGTEKERVRDVLHRTIRAFQLQPQFFRVLVVLQSASDPYVVDIYRSLDKAFIHIVQSAFNGDTRSDADHQAIIYTLSAVLDGGLRGWIMGRVTIDNVYESIDSAIRLIYDFSPAAEDS</sequence>
<evidence type="ECO:0000259" key="3">
    <source>
        <dbReference type="PROSITE" id="PS50977"/>
    </source>
</evidence>
<feature type="DNA-binding region" description="H-T-H motif" evidence="2">
    <location>
        <begin position="42"/>
        <end position="61"/>
    </location>
</feature>
<dbReference type="InterPro" id="IPR050109">
    <property type="entry name" value="HTH-type_TetR-like_transc_reg"/>
</dbReference>
<dbReference type="InterPro" id="IPR009057">
    <property type="entry name" value="Homeodomain-like_sf"/>
</dbReference>
<evidence type="ECO:0000313" key="5">
    <source>
        <dbReference type="Proteomes" id="UP001501231"/>
    </source>
</evidence>
<keyword evidence="5" id="KW-1185">Reference proteome</keyword>
<evidence type="ECO:0000313" key="4">
    <source>
        <dbReference type="EMBL" id="GAA2443973.1"/>
    </source>
</evidence>
<keyword evidence="1 2" id="KW-0238">DNA-binding</keyword>
<proteinExistence type="predicted"/>
<dbReference type="InterPro" id="IPR001647">
    <property type="entry name" value="HTH_TetR"/>
</dbReference>
<dbReference type="Pfam" id="PF17925">
    <property type="entry name" value="TetR_C_20"/>
    <property type="match status" value="1"/>
</dbReference>
<dbReference type="PANTHER" id="PTHR30055:SF242">
    <property type="entry name" value="HTH-TYPE TRANSCRIPTIONAL REPRESSOR KSTR"/>
    <property type="match status" value="1"/>
</dbReference>
<dbReference type="EMBL" id="BAAARW010000027">
    <property type="protein sequence ID" value="GAA2443973.1"/>
    <property type="molecule type" value="Genomic_DNA"/>
</dbReference>
<comment type="caution">
    <text evidence="4">The sequence shown here is derived from an EMBL/GenBank/DDBJ whole genome shotgun (WGS) entry which is preliminary data.</text>
</comment>
<accession>A0ABP5X3C3</accession>